<proteinExistence type="predicted"/>
<dbReference type="EMBL" id="LNRQ01000005">
    <property type="protein sequence ID" value="KZM94640.1"/>
    <property type="molecule type" value="Genomic_DNA"/>
</dbReference>
<dbReference type="EMBL" id="CP093347">
    <property type="protein sequence ID" value="WOH01108.1"/>
    <property type="molecule type" value="Genomic_DNA"/>
</dbReference>
<sequence>MLSHVPLLLLPDLKLHVSADNTIQHLLSDSMTPDLVTHSDVVGINPQQSADAASALGWPQVVCRERRFKIFDLEVGALSGISNSEVPVVQAVYASMKGLIKMHNPSVVITINDIDLNVMKALKMATETNTNGSVLILLPRSSVSKALWMADLRATALPKKFKPKPASLAASRKQLLLPKAPPAASKQECGGSSSALKPQIDDSYIAFLEDI</sequence>
<keyword evidence="3" id="KW-1185">Reference proteome</keyword>
<organism evidence="1">
    <name type="scientific">Daucus carota subsp. sativus</name>
    <name type="common">Carrot</name>
    <dbReference type="NCBI Taxonomy" id="79200"/>
    <lineage>
        <taxon>Eukaryota</taxon>
        <taxon>Viridiplantae</taxon>
        <taxon>Streptophyta</taxon>
        <taxon>Embryophyta</taxon>
        <taxon>Tracheophyta</taxon>
        <taxon>Spermatophyta</taxon>
        <taxon>Magnoliopsida</taxon>
        <taxon>eudicotyledons</taxon>
        <taxon>Gunneridae</taxon>
        <taxon>Pentapetalae</taxon>
        <taxon>asterids</taxon>
        <taxon>campanulids</taxon>
        <taxon>Apiales</taxon>
        <taxon>Apiaceae</taxon>
        <taxon>Apioideae</taxon>
        <taxon>Scandiceae</taxon>
        <taxon>Daucinae</taxon>
        <taxon>Daucus</taxon>
        <taxon>Daucus sect. Daucus</taxon>
    </lineage>
</organism>
<evidence type="ECO:0000313" key="2">
    <source>
        <dbReference type="EMBL" id="WOH01108.1"/>
    </source>
</evidence>
<dbReference type="STRING" id="79200.A0A162A3G1"/>
<dbReference type="AlphaFoldDB" id="A0A162A3G1"/>
<name>A0A162A3G1_DAUCS</name>
<reference evidence="1" key="1">
    <citation type="journal article" date="2016" name="Nat. Genet.">
        <title>A high-quality carrot genome assembly provides new insights into carotenoid accumulation and asterid genome evolution.</title>
        <authorList>
            <person name="Iorizzo M."/>
            <person name="Ellison S."/>
            <person name="Senalik D."/>
            <person name="Zeng P."/>
            <person name="Satapoomin P."/>
            <person name="Huang J."/>
            <person name="Bowman M."/>
            <person name="Iovene M."/>
            <person name="Sanseverino W."/>
            <person name="Cavagnaro P."/>
            <person name="Yildiz M."/>
            <person name="Macko-Podgorni A."/>
            <person name="Moranska E."/>
            <person name="Grzebelus E."/>
            <person name="Grzebelus D."/>
            <person name="Ashrafi H."/>
            <person name="Zheng Z."/>
            <person name="Cheng S."/>
            <person name="Spooner D."/>
            <person name="Van Deynze A."/>
            <person name="Simon P."/>
        </authorList>
    </citation>
    <scope>NUCLEOTIDE SEQUENCE [LARGE SCALE GENOMIC DNA]</scope>
    <source>
        <tissue evidence="1">Leaf</tissue>
    </source>
</reference>
<accession>A0A162A3G1</accession>
<evidence type="ECO:0000313" key="3">
    <source>
        <dbReference type="Proteomes" id="UP000077755"/>
    </source>
</evidence>
<reference evidence="2" key="2">
    <citation type="submission" date="2022-03" db="EMBL/GenBank/DDBJ databases">
        <title>Draft title - Genomic analysis of global carrot germplasm unveils the trajectory of domestication and the origin of high carotenoid orange carrot.</title>
        <authorList>
            <person name="Iorizzo M."/>
            <person name="Ellison S."/>
            <person name="Senalik D."/>
            <person name="Macko-Podgorni A."/>
            <person name="Grzebelus D."/>
            <person name="Bostan H."/>
            <person name="Rolling W."/>
            <person name="Curaba J."/>
            <person name="Simon P."/>
        </authorList>
    </citation>
    <scope>NUCLEOTIDE SEQUENCE</scope>
    <source>
        <tissue evidence="2">Leaf</tissue>
    </source>
</reference>
<protein>
    <submittedName>
        <fullName evidence="1">Uncharacterized protein</fullName>
    </submittedName>
</protein>
<dbReference type="Proteomes" id="UP000077755">
    <property type="component" value="Chromosome 5"/>
</dbReference>
<evidence type="ECO:0000313" key="1">
    <source>
        <dbReference type="EMBL" id="KZM94640.1"/>
    </source>
</evidence>
<gene>
    <name evidence="1" type="ORF">DCAR_017883</name>
    <name evidence="2" type="ORF">DCAR_0520489</name>
</gene>
<dbReference type="Gramene" id="KZM94640">
    <property type="protein sequence ID" value="KZM94640"/>
    <property type="gene ID" value="DCAR_017883"/>
</dbReference>